<evidence type="ECO:0000256" key="1">
    <source>
        <dbReference type="SAM" id="SignalP"/>
    </source>
</evidence>
<feature type="chain" id="PRO_5047127516" description="DUF4987 domain-containing protein" evidence="1">
    <location>
        <begin position="20"/>
        <end position="435"/>
    </location>
</feature>
<comment type="caution">
    <text evidence="3">The sequence shown here is derived from an EMBL/GenBank/DDBJ whole genome shotgun (WGS) entry which is preliminary data.</text>
</comment>
<keyword evidence="1" id="KW-0732">Signal</keyword>
<evidence type="ECO:0000313" key="3">
    <source>
        <dbReference type="EMBL" id="GAA4133403.1"/>
    </source>
</evidence>
<dbReference type="Pfam" id="PF16377">
    <property type="entry name" value="DUF4987"/>
    <property type="match status" value="1"/>
</dbReference>
<feature type="signal peptide" evidence="1">
    <location>
        <begin position="1"/>
        <end position="19"/>
    </location>
</feature>
<evidence type="ECO:0000313" key="4">
    <source>
        <dbReference type="Proteomes" id="UP001500101"/>
    </source>
</evidence>
<proteinExistence type="predicted"/>
<dbReference type="RefSeq" id="WP_344673147.1">
    <property type="nucleotide sequence ID" value="NZ_BAAAZI010000004.1"/>
</dbReference>
<evidence type="ECO:0000259" key="2">
    <source>
        <dbReference type="Pfam" id="PF16377"/>
    </source>
</evidence>
<dbReference type="Proteomes" id="UP001500101">
    <property type="component" value="Unassembled WGS sequence"/>
</dbReference>
<dbReference type="Pfam" id="PF14135">
    <property type="entry name" value="DUF4302"/>
    <property type="match status" value="1"/>
</dbReference>
<sequence length="435" mass="48735">MKQLQKIALLLVFALTLNACSRFEDATFDQSSAQRMNEAFVAYNEILQNAAHGWSIDYYYGDFNSPEGGYKMLAKFKDGKVDLASELTANKVNAGTTVSSTYSFTSENGPILSFDSYNPILHYYSEATGSNPSGLGGDFEFIMVSVTPQKIILRGKKFANQIIMRPLAEEKDFQTYVNEVKALKSTLSKMMRFDILANGSTNGVAVNLDQSKWYNTDKPEEVTYYAVSDKGIDLQSPVSIEGKEYDEFVFNPEERRFTAKDDAKIALQAVQLEYNDIPGDYVFSYVSNVGSKNEVVKITEKVAGKTFTLTSKSFIQPIQLEYSNGNLLFKPQNLGKVPNGSSGNLWMTVGYDSNLLGYVIPTFETSTTFVMGGLWMQGTREKPILNIMSQYTRQGILGSFPMKYLALHKVVGTNKEFYNNEQGVHFMINMKLTKQ</sequence>
<reference evidence="4" key="1">
    <citation type="journal article" date="2019" name="Int. J. Syst. Evol. Microbiol.">
        <title>The Global Catalogue of Microorganisms (GCM) 10K type strain sequencing project: providing services to taxonomists for standard genome sequencing and annotation.</title>
        <authorList>
            <consortium name="The Broad Institute Genomics Platform"/>
            <consortium name="The Broad Institute Genome Sequencing Center for Infectious Disease"/>
            <person name="Wu L."/>
            <person name="Ma J."/>
        </authorList>
    </citation>
    <scope>NUCLEOTIDE SEQUENCE [LARGE SCALE GENOMIC DNA]</scope>
    <source>
        <strain evidence="4">JCM 16704</strain>
    </source>
</reference>
<dbReference type="InterPro" id="IPR025396">
    <property type="entry name" value="DUF4302"/>
</dbReference>
<organism evidence="3 4">
    <name type="scientific">Sphingobacterium kyonggiense</name>
    <dbReference type="NCBI Taxonomy" id="714075"/>
    <lineage>
        <taxon>Bacteria</taxon>
        <taxon>Pseudomonadati</taxon>
        <taxon>Bacteroidota</taxon>
        <taxon>Sphingobacteriia</taxon>
        <taxon>Sphingobacteriales</taxon>
        <taxon>Sphingobacteriaceae</taxon>
        <taxon>Sphingobacterium</taxon>
    </lineage>
</organism>
<dbReference type="InterPro" id="IPR032271">
    <property type="entry name" value="DUF4987"/>
</dbReference>
<protein>
    <recommendedName>
        <fullName evidence="2">DUF4987 domain-containing protein</fullName>
    </recommendedName>
</protein>
<feature type="domain" description="DUF4987" evidence="2">
    <location>
        <begin position="272"/>
        <end position="362"/>
    </location>
</feature>
<name>A0ABP7YAX0_9SPHI</name>
<dbReference type="EMBL" id="BAAAZI010000004">
    <property type="protein sequence ID" value="GAA4133403.1"/>
    <property type="molecule type" value="Genomic_DNA"/>
</dbReference>
<gene>
    <name evidence="3" type="ORF">GCM10022216_05450</name>
</gene>
<keyword evidence="4" id="KW-1185">Reference proteome</keyword>
<accession>A0ABP7YAX0</accession>